<reference evidence="3 4" key="1">
    <citation type="submission" date="2021-03" db="EMBL/GenBank/DDBJ databases">
        <title>Genomic Encyclopedia of Type Strains, Phase IV (KMG-IV): sequencing the most valuable type-strain genomes for metagenomic binning, comparative biology and taxonomic classification.</title>
        <authorList>
            <person name="Goeker M."/>
        </authorList>
    </citation>
    <scope>NUCLEOTIDE SEQUENCE [LARGE SCALE GENOMIC DNA]</scope>
    <source>
        <strain evidence="3 4">DSM 28783</strain>
    </source>
</reference>
<dbReference type="CDD" id="cd17470">
    <property type="entry name" value="T3SS_Flik_C"/>
    <property type="match status" value="1"/>
</dbReference>
<dbReference type="InterPro" id="IPR038610">
    <property type="entry name" value="FliK-like_C_sf"/>
</dbReference>
<comment type="caution">
    <text evidence="3">The sequence shown here is derived from an EMBL/GenBank/DDBJ whole genome shotgun (WGS) entry which is preliminary data.</text>
</comment>
<dbReference type="Proteomes" id="UP001519307">
    <property type="component" value="Unassembled WGS sequence"/>
</dbReference>
<feature type="compositionally biased region" description="Low complexity" evidence="1">
    <location>
        <begin position="20"/>
        <end position="30"/>
    </location>
</feature>
<evidence type="ECO:0000313" key="3">
    <source>
        <dbReference type="EMBL" id="MBP2031383.1"/>
    </source>
</evidence>
<dbReference type="Gene3D" id="3.30.750.140">
    <property type="match status" value="1"/>
</dbReference>
<protein>
    <submittedName>
        <fullName evidence="3">Flagellar hook-length control protein FliK</fullName>
    </submittedName>
</protein>
<keyword evidence="3" id="KW-0282">Flagellum</keyword>
<name>A0ABS4KMW7_9CLOT</name>
<feature type="compositionally biased region" description="Polar residues" evidence="1">
    <location>
        <begin position="36"/>
        <end position="68"/>
    </location>
</feature>
<gene>
    <name evidence="3" type="ORF">J2Z42_000048</name>
</gene>
<feature type="region of interest" description="Disordered" evidence="1">
    <location>
        <begin position="16"/>
        <end position="82"/>
    </location>
</feature>
<feature type="region of interest" description="Disordered" evidence="1">
    <location>
        <begin position="283"/>
        <end position="308"/>
    </location>
</feature>
<dbReference type="Pfam" id="PF02120">
    <property type="entry name" value="Flg_hook"/>
    <property type="match status" value="1"/>
</dbReference>
<dbReference type="RefSeq" id="WP_209700353.1">
    <property type="nucleotide sequence ID" value="NZ_JAGGLM010000001.1"/>
</dbReference>
<evidence type="ECO:0000256" key="1">
    <source>
        <dbReference type="SAM" id="MobiDB-lite"/>
    </source>
</evidence>
<organism evidence="3 4">
    <name type="scientific">Clostridium algifaecis</name>
    <dbReference type="NCBI Taxonomy" id="1472040"/>
    <lineage>
        <taxon>Bacteria</taxon>
        <taxon>Bacillati</taxon>
        <taxon>Bacillota</taxon>
        <taxon>Clostridia</taxon>
        <taxon>Eubacteriales</taxon>
        <taxon>Clostridiaceae</taxon>
        <taxon>Clostridium</taxon>
    </lineage>
</organism>
<accession>A0ABS4KMW7</accession>
<keyword evidence="3" id="KW-0966">Cell projection</keyword>
<proteinExistence type="predicted"/>
<dbReference type="InterPro" id="IPR021136">
    <property type="entry name" value="Flagellar_hook_control-like_C"/>
</dbReference>
<keyword evidence="4" id="KW-1185">Reference proteome</keyword>
<feature type="compositionally biased region" description="Acidic residues" evidence="1">
    <location>
        <begin position="477"/>
        <end position="488"/>
    </location>
</feature>
<evidence type="ECO:0000259" key="2">
    <source>
        <dbReference type="Pfam" id="PF02120"/>
    </source>
</evidence>
<feature type="compositionally biased region" description="Basic and acidic residues" evidence="1">
    <location>
        <begin position="457"/>
        <end position="466"/>
    </location>
</feature>
<keyword evidence="3" id="KW-0969">Cilium</keyword>
<feature type="domain" description="Flagellar hook-length control protein-like C-terminal" evidence="2">
    <location>
        <begin position="368"/>
        <end position="447"/>
    </location>
</feature>
<sequence length="497" mass="54394">MNVTSINTMASVNAATASTSGAKSYSSNSDKSFKSLVQNSTDNKSNIQDNSTTVNKNDSQCSTSVKSENSSEDVNTKDEDSKIESYLKQAGFSDDEIKSIKDEIKSGKIDEKNILSLLSLLFSNNQNVQKNLDNSLNKLADEISDKISNSLTSSKDSLQNLLNLLNSSTGDGKNISDVLNKACGNDLKLLSSILSKSDKGAQLAEKLSEKIADSITSKISKFISSTDMSKNSNADLKSQIYTELLSKLDSKSESNLNTQENAVNNKLLQMSNKDGNIIKGFETENTNLGDKTSNNKNEGNSGFTGSSNNDKKILSKILDGGKTDNKISRATNFMSQFNTVKGDNNIAVKNGAQEITLNKTTFNSDIIKTVKYMDLNNIKQLTVKITPKELGEITINLTMEDGKMKAALTASNKDAYNILNSNLQDLSNRFENNDIKVQGFSLNLYHEDTTFFNDESKKWSQSESGKKNKNLSVSSLSDDEEIPQEDYYGDNNVNILA</sequence>
<feature type="region of interest" description="Disordered" evidence="1">
    <location>
        <begin position="457"/>
        <end position="493"/>
    </location>
</feature>
<evidence type="ECO:0000313" key="4">
    <source>
        <dbReference type="Proteomes" id="UP001519307"/>
    </source>
</evidence>
<dbReference type="EMBL" id="JAGGLM010000001">
    <property type="protein sequence ID" value="MBP2031383.1"/>
    <property type="molecule type" value="Genomic_DNA"/>
</dbReference>